<evidence type="ECO:0000256" key="1">
    <source>
        <dbReference type="SAM" id="SignalP"/>
    </source>
</evidence>
<dbReference type="AlphaFoldDB" id="A0A922I8B1"/>
<comment type="caution">
    <text evidence="2">The sequence shown here is derived from an EMBL/GenBank/DDBJ whole genome shotgun (WGS) entry which is preliminary data.</text>
</comment>
<protein>
    <submittedName>
        <fullName evidence="2">Uncharacterized protein</fullName>
    </submittedName>
</protein>
<reference evidence="2" key="1">
    <citation type="submission" date="2013-05" db="EMBL/GenBank/DDBJ databases">
        <authorList>
            <person name="Yim A.K.Y."/>
            <person name="Chan T.F."/>
            <person name="Ji K.M."/>
            <person name="Liu X.Y."/>
            <person name="Zhou J.W."/>
            <person name="Li R.Q."/>
            <person name="Yang K.Y."/>
            <person name="Li J."/>
            <person name="Li M."/>
            <person name="Law P.T.W."/>
            <person name="Wu Y.L."/>
            <person name="Cai Z.L."/>
            <person name="Qin H."/>
            <person name="Bao Y."/>
            <person name="Leung R.K.K."/>
            <person name="Ng P.K.S."/>
            <person name="Zou J."/>
            <person name="Zhong X.J."/>
            <person name="Ran P.X."/>
            <person name="Zhong N.S."/>
            <person name="Liu Z.G."/>
            <person name="Tsui S.K.W."/>
        </authorList>
    </citation>
    <scope>NUCLEOTIDE SEQUENCE</scope>
    <source>
        <strain evidence="2">Derf</strain>
        <tissue evidence="2">Whole organism</tissue>
    </source>
</reference>
<name>A0A922I8B1_DERFA</name>
<gene>
    <name evidence="2" type="ORF">DERF_000152</name>
</gene>
<feature type="chain" id="PRO_5037737470" evidence="1">
    <location>
        <begin position="19"/>
        <end position="70"/>
    </location>
</feature>
<dbReference type="Proteomes" id="UP000790347">
    <property type="component" value="Unassembled WGS sequence"/>
</dbReference>
<evidence type="ECO:0000313" key="3">
    <source>
        <dbReference type="Proteomes" id="UP000790347"/>
    </source>
</evidence>
<proteinExistence type="predicted"/>
<accession>A0A922I8B1</accession>
<keyword evidence="1" id="KW-0732">Signal</keyword>
<sequence>MNFMYVTVICFGLLLSEKFHVIVYQYNDNDDICEYLSFHQMCQQTLCPSYNNHILILMTMKMKEEKFAIP</sequence>
<evidence type="ECO:0000313" key="2">
    <source>
        <dbReference type="EMBL" id="KAH9526033.1"/>
    </source>
</evidence>
<organism evidence="2 3">
    <name type="scientific">Dermatophagoides farinae</name>
    <name type="common">American house dust mite</name>
    <dbReference type="NCBI Taxonomy" id="6954"/>
    <lineage>
        <taxon>Eukaryota</taxon>
        <taxon>Metazoa</taxon>
        <taxon>Ecdysozoa</taxon>
        <taxon>Arthropoda</taxon>
        <taxon>Chelicerata</taxon>
        <taxon>Arachnida</taxon>
        <taxon>Acari</taxon>
        <taxon>Acariformes</taxon>
        <taxon>Sarcoptiformes</taxon>
        <taxon>Astigmata</taxon>
        <taxon>Psoroptidia</taxon>
        <taxon>Analgoidea</taxon>
        <taxon>Pyroglyphidae</taxon>
        <taxon>Dermatophagoidinae</taxon>
        <taxon>Dermatophagoides</taxon>
    </lineage>
</organism>
<reference evidence="2" key="2">
    <citation type="journal article" date="2022" name="Res Sq">
        <title>Comparative Genomics Reveals Insights into the Divergent Evolution of Astigmatic Mites and Household Pest Adaptations.</title>
        <authorList>
            <person name="Xiong Q."/>
            <person name="Wan A.T.-Y."/>
            <person name="Liu X.-Y."/>
            <person name="Fung C.S.-H."/>
            <person name="Xiao X."/>
            <person name="Malainual N."/>
            <person name="Hou J."/>
            <person name="Wang L."/>
            <person name="Wang M."/>
            <person name="Yang K."/>
            <person name="Cui Y."/>
            <person name="Leung E."/>
            <person name="Nong W."/>
            <person name="Shin S.-K."/>
            <person name="Au S."/>
            <person name="Jeong K.Y."/>
            <person name="Chew F.T."/>
            <person name="Hui J."/>
            <person name="Leung T.F."/>
            <person name="Tungtrongchitr A."/>
            <person name="Zhong N."/>
            <person name="Liu Z."/>
            <person name="Tsui S."/>
        </authorList>
    </citation>
    <scope>NUCLEOTIDE SEQUENCE</scope>
    <source>
        <strain evidence="2">Derf</strain>
        <tissue evidence="2">Whole organism</tissue>
    </source>
</reference>
<keyword evidence="3" id="KW-1185">Reference proteome</keyword>
<dbReference type="EMBL" id="ASGP02000001">
    <property type="protein sequence ID" value="KAH9526033.1"/>
    <property type="molecule type" value="Genomic_DNA"/>
</dbReference>
<feature type="signal peptide" evidence="1">
    <location>
        <begin position="1"/>
        <end position="18"/>
    </location>
</feature>